<sequence>MLHPDSHTQTPAATHYRLHTMLAPSLLPTLAISALALAHTAAAYQYTVGVGKNEVTGDPGIGFDPSRTVIADSSASNTIQFSFLEGIHRVVQVSAQDPCAFAGGFDSGVLSVPNGTLQGQGPTATFNVQNNSDVLYFADIATDYSPCYLGAVFCLNTDESSSTTSCHAVKAKAQALGTQYGVSTTPSLPSSATASAASSSTSMSSTSSATSSASSGTVSGAGASRTASASAASASASSSSKPSSGASSLKAGVVGAVVAVAAVAAAMA</sequence>
<evidence type="ECO:0000256" key="2">
    <source>
        <dbReference type="SAM" id="SignalP"/>
    </source>
</evidence>
<dbReference type="PANTHER" id="PTHR34883:SF15">
    <property type="entry name" value="EXTRACELLULAR SERINE-RICH PROTEIN"/>
    <property type="match status" value="1"/>
</dbReference>
<evidence type="ECO:0000256" key="1">
    <source>
        <dbReference type="SAM" id="MobiDB-lite"/>
    </source>
</evidence>
<proteinExistence type="predicted"/>
<protein>
    <submittedName>
        <fullName evidence="3">Uncharacterized protein</fullName>
    </submittedName>
</protein>
<organism evidence="3 4">
    <name type="scientific">Rhodotorula toruloides (strain NP11)</name>
    <name type="common">Yeast</name>
    <name type="synonym">Rhodosporidium toruloides</name>
    <dbReference type="NCBI Taxonomy" id="1130832"/>
    <lineage>
        <taxon>Eukaryota</taxon>
        <taxon>Fungi</taxon>
        <taxon>Dikarya</taxon>
        <taxon>Basidiomycota</taxon>
        <taxon>Pucciniomycotina</taxon>
        <taxon>Microbotryomycetes</taxon>
        <taxon>Sporidiobolales</taxon>
        <taxon>Sporidiobolaceae</taxon>
        <taxon>Rhodotorula</taxon>
    </lineage>
</organism>
<dbReference type="PANTHER" id="PTHR34883">
    <property type="entry name" value="SERINE-RICH PROTEIN, PUTATIVE-RELATED-RELATED"/>
    <property type="match status" value="1"/>
</dbReference>
<dbReference type="eggNOG" id="ENOG502SDM1">
    <property type="taxonomic scope" value="Eukaryota"/>
</dbReference>
<evidence type="ECO:0000313" key="3">
    <source>
        <dbReference type="EMBL" id="EMS24080.1"/>
    </source>
</evidence>
<dbReference type="Proteomes" id="UP000016926">
    <property type="component" value="Unassembled WGS sequence"/>
</dbReference>
<dbReference type="RefSeq" id="XP_016275199.1">
    <property type="nucleotide sequence ID" value="XM_016419745.1"/>
</dbReference>
<dbReference type="GeneID" id="27370097"/>
<dbReference type="HOGENOM" id="CLU_1038822_0_0_1"/>
<name>M7X1T7_RHOT1</name>
<gene>
    <name evidence="3" type="ORF">RHTO_06084</name>
</gene>
<dbReference type="InterPro" id="IPR052953">
    <property type="entry name" value="Ser-rich/MCO-related"/>
</dbReference>
<accession>M7X1T7</accession>
<feature type="chain" id="PRO_5004087718" evidence="2">
    <location>
        <begin position="44"/>
        <end position="268"/>
    </location>
</feature>
<dbReference type="EMBL" id="KB722645">
    <property type="protein sequence ID" value="EMS24080.1"/>
    <property type="molecule type" value="Genomic_DNA"/>
</dbReference>
<feature type="signal peptide" evidence="2">
    <location>
        <begin position="1"/>
        <end position="43"/>
    </location>
</feature>
<dbReference type="AlphaFoldDB" id="M7X1T7"/>
<reference evidence="3 4" key="1">
    <citation type="journal article" date="2012" name="Nat. Commun.">
        <title>A multi-omic map of the lipid-producing yeast Rhodosporidium toruloides.</title>
        <authorList>
            <person name="Zhu Z."/>
            <person name="Zhang S."/>
            <person name="Liu H."/>
            <person name="Shen H."/>
            <person name="Lin X."/>
            <person name="Yang F."/>
            <person name="Zhou Y.J."/>
            <person name="Jin G."/>
            <person name="Ye M."/>
            <person name="Zou H."/>
            <person name="Zou H."/>
            <person name="Zhao Z.K."/>
        </authorList>
    </citation>
    <scope>NUCLEOTIDE SEQUENCE [LARGE SCALE GENOMIC DNA]</scope>
    <source>
        <strain evidence="3 4">NP11</strain>
    </source>
</reference>
<keyword evidence="4" id="KW-1185">Reference proteome</keyword>
<dbReference type="OrthoDB" id="1921208at2759"/>
<evidence type="ECO:0000313" key="4">
    <source>
        <dbReference type="Proteomes" id="UP000016926"/>
    </source>
</evidence>
<keyword evidence="2" id="KW-0732">Signal</keyword>
<feature type="region of interest" description="Disordered" evidence="1">
    <location>
        <begin position="184"/>
        <end position="217"/>
    </location>
</feature>